<dbReference type="InterPro" id="IPR000210">
    <property type="entry name" value="BTB/POZ_dom"/>
</dbReference>
<dbReference type="SMART" id="SM00225">
    <property type="entry name" value="BTB"/>
    <property type="match status" value="1"/>
</dbReference>
<dbReference type="InterPro" id="IPR011333">
    <property type="entry name" value="SKP1/BTB/POZ_sf"/>
</dbReference>
<evidence type="ECO:0000313" key="2">
    <source>
        <dbReference type="EMBL" id="KAK6354400.1"/>
    </source>
</evidence>
<dbReference type="EMBL" id="JAVHNS010000005">
    <property type="protein sequence ID" value="KAK6354400.1"/>
    <property type="molecule type" value="Genomic_DNA"/>
</dbReference>
<dbReference type="SUPFAM" id="SSF54695">
    <property type="entry name" value="POZ domain"/>
    <property type="match status" value="1"/>
</dbReference>
<dbReference type="PANTHER" id="PTHR47843">
    <property type="entry name" value="BTB DOMAIN-CONTAINING PROTEIN-RELATED"/>
    <property type="match status" value="1"/>
</dbReference>
<dbReference type="PROSITE" id="PS50097">
    <property type="entry name" value="BTB"/>
    <property type="match status" value="1"/>
</dbReference>
<dbReference type="AlphaFoldDB" id="A0AAV9V5T7"/>
<proteinExistence type="predicted"/>
<evidence type="ECO:0000259" key="1">
    <source>
        <dbReference type="PROSITE" id="PS50097"/>
    </source>
</evidence>
<accession>A0AAV9V5T7</accession>
<organism evidence="2 3">
    <name type="scientific">Orbilia blumenaviensis</name>
    <dbReference type="NCBI Taxonomy" id="1796055"/>
    <lineage>
        <taxon>Eukaryota</taxon>
        <taxon>Fungi</taxon>
        <taxon>Dikarya</taxon>
        <taxon>Ascomycota</taxon>
        <taxon>Pezizomycotina</taxon>
        <taxon>Orbiliomycetes</taxon>
        <taxon>Orbiliales</taxon>
        <taxon>Orbiliaceae</taxon>
        <taxon>Orbilia</taxon>
    </lineage>
</organism>
<gene>
    <name evidence="2" type="ORF">TWF730_008807</name>
</gene>
<name>A0AAV9V5T7_9PEZI</name>
<dbReference type="CDD" id="cd18186">
    <property type="entry name" value="BTB_POZ_ZBTB_KLHL-like"/>
    <property type="match status" value="1"/>
</dbReference>
<evidence type="ECO:0000313" key="3">
    <source>
        <dbReference type="Proteomes" id="UP001373714"/>
    </source>
</evidence>
<sequence length="280" mass="31303">MPSASEAENVGQRPFKRAKVNVVCIGESEGSLLSLLIDPRFSDVKVIIGQERLQYDLHRAIICSQSTFFSAACKEGFKESNTREIDLPDIESEAFEVVVTWLYHGGYSIKGKVDPKKFCELYQATDFLGVDSLKKAMMSAAARALQEDVYKESYSSPNGPPDHILGEKTIDNPLELIQLLTEYAPCSDWQCLRQVADKAIPHNRLSGPWLRGFAGSDPSEINGFFAAIMLDAYQELMSSVFCGPCTRQFRNGIRKCQNCRKPLPFHKRESAPEKVESPPI</sequence>
<protein>
    <recommendedName>
        <fullName evidence="1">BTB domain-containing protein</fullName>
    </recommendedName>
</protein>
<dbReference type="PANTHER" id="PTHR47843:SF2">
    <property type="entry name" value="BTB DOMAIN-CONTAINING PROTEIN"/>
    <property type="match status" value="1"/>
</dbReference>
<dbReference type="Gene3D" id="3.30.710.10">
    <property type="entry name" value="Potassium Channel Kv1.1, Chain A"/>
    <property type="match status" value="1"/>
</dbReference>
<keyword evidence="3" id="KW-1185">Reference proteome</keyword>
<dbReference type="Pfam" id="PF00651">
    <property type="entry name" value="BTB"/>
    <property type="match status" value="1"/>
</dbReference>
<reference evidence="2 3" key="1">
    <citation type="submission" date="2019-10" db="EMBL/GenBank/DDBJ databases">
        <authorList>
            <person name="Palmer J.M."/>
        </authorList>
    </citation>
    <scope>NUCLEOTIDE SEQUENCE [LARGE SCALE GENOMIC DNA]</scope>
    <source>
        <strain evidence="2 3">TWF730</strain>
    </source>
</reference>
<comment type="caution">
    <text evidence="2">The sequence shown here is derived from an EMBL/GenBank/DDBJ whole genome shotgun (WGS) entry which is preliminary data.</text>
</comment>
<dbReference type="Proteomes" id="UP001373714">
    <property type="component" value="Unassembled WGS sequence"/>
</dbReference>
<feature type="domain" description="BTB" evidence="1">
    <location>
        <begin position="42"/>
        <end position="111"/>
    </location>
</feature>